<organism evidence="1">
    <name type="scientific">Cupriavidus taiwanensis</name>
    <dbReference type="NCBI Taxonomy" id="164546"/>
    <lineage>
        <taxon>Bacteria</taxon>
        <taxon>Pseudomonadati</taxon>
        <taxon>Pseudomonadota</taxon>
        <taxon>Betaproteobacteria</taxon>
        <taxon>Burkholderiales</taxon>
        <taxon>Burkholderiaceae</taxon>
        <taxon>Cupriavidus</taxon>
    </lineage>
</organism>
<sequence length="60" mass="6114">MAAGAPDTGARGVRVVHASRRRGAVGTPGVHGPAAGLRWAPHTPAQHRLEWALGDGTKVA</sequence>
<comment type="caution">
    <text evidence="1">The sequence shown here is derived from an EMBL/GenBank/DDBJ whole genome shotgun (WGS) entry which is preliminary data.</text>
</comment>
<gene>
    <name evidence="1" type="ORF">CBM2589_A80170</name>
</gene>
<dbReference type="EMBL" id="OFSP01000038">
    <property type="protein sequence ID" value="SOY67475.1"/>
    <property type="molecule type" value="Genomic_DNA"/>
</dbReference>
<accession>A0A375CBU3</accession>
<name>A0A375CBU3_9BURK</name>
<reference evidence="1" key="1">
    <citation type="submission" date="2018-01" db="EMBL/GenBank/DDBJ databases">
        <authorList>
            <person name="Clerissi C."/>
        </authorList>
    </citation>
    <scope>NUCLEOTIDE SEQUENCE</scope>
    <source>
        <strain evidence="1">Cupriavidus taiwanensis STM 3521</strain>
    </source>
</reference>
<dbReference type="Proteomes" id="UP000256297">
    <property type="component" value="Chromosome CBM2589_a"/>
</dbReference>
<dbReference type="AlphaFoldDB" id="A0A375CBU3"/>
<protein>
    <submittedName>
        <fullName evidence="1">Uncharacterized protein</fullName>
    </submittedName>
</protein>
<proteinExistence type="predicted"/>
<evidence type="ECO:0000313" key="1">
    <source>
        <dbReference type="EMBL" id="SOY67475.1"/>
    </source>
</evidence>